<reference evidence="2 3" key="1">
    <citation type="submission" date="2013-09" db="EMBL/GenBank/DDBJ databases">
        <title>High correlation between genotypes and phenotypes of environmental bacteria Comamonas testosteroni strains.</title>
        <authorList>
            <person name="Liu L."/>
            <person name="Zhu W."/>
            <person name="Xia X."/>
            <person name="Xu B."/>
            <person name="Luo M."/>
            <person name="Wang G."/>
        </authorList>
    </citation>
    <scope>NUCLEOTIDE SEQUENCE [LARGE SCALE GENOMIC DNA]</scope>
    <source>
        <strain evidence="2 3">DF2</strain>
    </source>
</reference>
<proteinExistence type="predicted"/>
<evidence type="ECO:0000256" key="1">
    <source>
        <dbReference type="SAM" id="Phobius"/>
    </source>
</evidence>
<protein>
    <submittedName>
        <fullName evidence="2">Uncharacterized protein</fullName>
    </submittedName>
</protein>
<comment type="caution">
    <text evidence="2">The sequence shown here is derived from an EMBL/GenBank/DDBJ whole genome shotgun (WGS) entry which is preliminary data.</text>
</comment>
<keyword evidence="1" id="KW-0812">Transmembrane</keyword>
<accession>A0A0E3BYW2</accession>
<dbReference type="AlphaFoldDB" id="A0A0E3BYW2"/>
<keyword evidence="1" id="KW-0472">Membrane</keyword>
<dbReference type="Proteomes" id="UP000029549">
    <property type="component" value="Unassembled WGS sequence"/>
</dbReference>
<evidence type="ECO:0000313" key="2">
    <source>
        <dbReference type="EMBL" id="KGH10015.1"/>
    </source>
</evidence>
<sequence length="86" mass="9421">MTKKSTLATTATIALLSSFAIMILLHTYGPGRAFMMQSAFDTMHPMSGIWHGMGWMMVFGPLAMILFFGGVVTLAVLFVRFLTGRS</sequence>
<gene>
    <name evidence="2" type="ORF">P608_15945</name>
</gene>
<evidence type="ECO:0000313" key="3">
    <source>
        <dbReference type="Proteomes" id="UP000029549"/>
    </source>
</evidence>
<feature type="transmembrane region" description="Helical" evidence="1">
    <location>
        <begin position="49"/>
        <end position="82"/>
    </location>
</feature>
<keyword evidence="1" id="KW-1133">Transmembrane helix</keyword>
<name>A0A0E3BYW2_9BURK</name>
<dbReference type="RefSeq" id="WP_034395053.1">
    <property type="nucleotide sequence ID" value="NZ_AWTO01000171.1"/>
</dbReference>
<organism evidence="2 3">
    <name type="scientific">Comamonas thiooxydans</name>
    <dbReference type="NCBI Taxonomy" id="363952"/>
    <lineage>
        <taxon>Bacteria</taxon>
        <taxon>Pseudomonadati</taxon>
        <taxon>Pseudomonadota</taxon>
        <taxon>Betaproteobacteria</taxon>
        <taxon>Burkholderiales</taxon>
        <taxon>Comamonadaceae</taxon>
        <taxon>Comamonas</taxon>
    </lineage>
</organism>
<feature type="transmembrane region" description="Helical" evidence="1">
    <location>
        <begin position="7"/>
        <end position="29"/>
    </location>
</feature>
<keyword evidence="3" id="KW-1185">Reference proteome</keyword>
<dbReference type="EMBL" id="AWTP01000118">
    <property type="protein sequence ID" value="KGH10015.1"/>
    <property type="molecule type" value="Genomic_DNA"/>
</dbReference>